<gene>
    <name evidence="3" type="ORF">TBRA_LOCUS6034</name>
</gene>
<evidence type="ECO:0000313" key="3">
    <source>
        <dbReference type="EMBL" id="CAB0034136.1"/>
    </source>
</evidence>
<proteinExistence type="predicted"/>
<evidence type="ECO:0000256" key="2">
    <source>
        <dbReference type="SAM" id="MobiDB-lite"/>
    </source>
</evidence>
<feature type="region of interest" description="Disordered" evidence="2">
    <location>
        <begin position="61"/>
        <end position="85"/>
    </location>
</feature>
<organism evidence="3 4">
    <name type="scientific">Trichogramma brassicae</name>
    <dbReference type="NCBI Taxonomy" id="86971"/>
    <lineage>
        <taxon>Eukaryota</taxon>
        <taxon>Metazoa</taxon>
        <taxon>Ecdysozoa</taxon>
        <taxon>Arthropoda</taxon>
        <taxon>Hexapoda</taxon>
        <taxon>Insecta</taxon>
        <taxon>Pterygota</taxon>
        <taxon>Neoptera</taxon>
        <taxon>Endopterygota</taxon>
        <taxon>Hymenoptera</taxon>
        <taxon>Apocrita</taxon>
        <taxon>Proctotrupomorpha</taxon>
        <taxon>Chalcidoidea</taxon>
        <taxon>Trichogrammatidae</taxon>
        <taxon>Trichogramma</taxon>
    </lineage>
</organism>
<evidence type="ECO:0000256" key="1">
    <source>
        <dbReference type="SAM" id="Coils"/>
    </source>
</evidence>
<dbReference type="OrthoDB" id="8191899at2759"/>
<dbReference type="AlphaFoldDB" id="A0A6H5IC89"/>
<dbReference type="Proteomes" id="UP000479190">
    <property type="component" value="Unassembled WGS sequence"/>
</dbReference>
<feature type="region of interest" description="Disordered" evidence="2">
    <location>
        <begin position="334"/>
        <end position="377"/>
    </location>
</feature>
<keyword evidence="1" id="KW-0175">Coiled coil</keyword>
<accession>A0A6H5IC89</accession>
<evidence type="ECO:0000313" key="4">
    <source>
        <dbReference type="Proteomes" id="UP000479190"/>
    </source>
</evidence>
<keyword evidence="4" id="KW-1185">Reference proteome</keyword>
<protein>
    <submittedName>
        <fullName evidence="3">Uncharacterized protein</fullName>
    </submittedName>
</protein>
<dbReference type="EMBL" id="CADCXV010000734">
    <property type="protein sequence ID" value="CAB0034136.1"/>
    <property type="molecule type" value="Genomic_DNA"/>
</dbReference>
<feature type="compositionally biased region" description="Low complexity" evidence="2">
    <location>
        <begin position="339"/>
        <end position="373"/>
    </location>
</feature>
<feature type="coiled-coil region" evidence="1">
    <location>
        <begin position="213"/>
        <end position="240"/>
    </location>
</feature>
<reference evidence="3 4" key="1">
    <citation type="submission" date="2020-02" db="EMBL/GenBank/DDBJ databases">
        <authorList>
            <person name="Ferguson B K."/>
        </authorList>
    </citation>
    <scope>NUCLEOTIDE SEQUENCE [LARGE SCALE GENOMIC DNA]</scope>
</reference>
<name>A0A6H5IC89_9HYME</name>
<feature type="region of interest" description="Disordered" evidence="2">
    <location>
        <begin position="254"/>
        <end position="284"/>
    </location>
</feature>
<sequence>MSRPILSRPRTRVYGCNYDKGESYYKPTIANLDRKYSARPLFPEPRNSLADEIAARRSDIGSRDLAGTRQGALGRSDLGLDTESSFPSRRSALSDSFLDDEETVFDIRGQRTTRPRRHQQLIDDFADDVAATSSRLKSRLHISSESVDDKLSETMRGARAAFDEAETSFRRRATAAADSSDSLLDDFKPSLTKWSKLGETVEEEVGSSAASRAKQSRARLSDLEAEMEEMAEKQARRERRAAALRALIDETNSQVDDSLANSSKVSSSHSVHRSEKRRSRDLGGNDDINEDFDFYCGRDNQDNCEDEFLMNQRRAKERAAAAFEEDIAELRRKRRDIEPAPWGGDAPAAEAGAAAAPAAAGEGAPAAAPEEGPWNWRTANLPKADPPQYTTHWVRPLYLNYRYIYDYRQNYYNDVIDWMNKRNLGIQREIPRAQEWAERAIRTLDMNILIGYKPLVRHYSYHTRAYYSLKYQKIL</sequence>